<sequence length="276" mass="30026">MKKIGIVAAAVSLACLTSMSVYAGSWAKNTQGWWYDNGNGTWPASTWQWIDGNNDGIAESYYFNPSGYCLTNTTTPDGYIVNADGAWTVNGIIQTKAVGASSMGSNTTASIADGYYRVSFNQSDIKQNGGQYTITVTIYSEKTYSKAYVMGLKVGDTVEGIKVNTISRDSDSVSVNDGFGEPCWFTKVQGANDLYTLSYEDGGYYEWNTLNQVTLPVASNTVFVDEANYVELGSKQYSITELAGNNALYLTGFYPDNACITVQNGVVVEIDRNYMA</sequence>
<dbReference type="Pfam" id="PF19085">
    <property type="entry name" value="Choline_bind_2"/>
    <property type="match status" value="1"/>
</dbReference>
<evidence type="ECO:0000256" key="2">
    <source>
        <dbReference type="SAM" id="SignalP"/>
    </source>
</evidence>
<feature type="signal peptide" evidence="2">
    <location>
        <begin position="1"/>
        <end position="23"/>
    </location>
</feature>
<organism evidence="3 4">
    <name type="scientific">Clostridium fessum</name>
    <dbReference type="NCBI Taxonomy" id="2126740"/>
    <lineage>
        <taxon>Bacteria</taxon>
        <taxon>Bacillati</taxon>
        <taxon>Bacillota</taxon>
        <taxon>Clostridia</taxon>
        <taxon>Eubacteriales</taxon>
        <taxon>Clostridiaceae</taxon>
        <taxon>Clostridium</taxon>
    </lineage>
</organism>
<dbReference type="Proteomes" id="UP000241048">
    <property type="component" value="Unassembled WGS sequence"/>
</dbReference>
<evidence type="ECO:0000256" key="1">
    <source>
        <dbReference type="ARBA" id="ARBA00022737"/>
    </source>
</evidence>
<gene>
    <name evidence="3" type="ORF">C7U56_10765</name>
</gene>
<dbReference type="EMBL" id="PYLO01000003">
    <property type="protein sequence ID" value="PST37012.1"/>
    <property type="molecule type" value="Genomic_DNA"/>
</dbReference>
<evidence type="ECO:0000313" key="4">
    <source>
        <dbReference type="Proteomes" id="UP000241048"/>
    </source>
</evidence>
<dbReference type="PROSITE" id="PS51257">
    <property type="entry name" value="PROKAR_LIPOPROTEIN"/>
    <property type="match status" value="1"/>
</dbReference>
<dbReference type="RefSeq" id="WP_107001212.1">
    <property type="nucleotide sequence ID" value="NZ_PYLO01000003.1"/>
</dbReference>
<name>A0A2T3FP30_9CLOT</name>
<dbReference type="SUPFAM" id="SSF69360">
    <property type="entry name" value="Cell wall binding repeat"/>
    <property type="match status" value="1"/>
</dbReference>
<accession>A0A2T3FP30</accession>
<dbReference type="Gene3D" id="2.10.270.10">
    <property type="entry name" value="Cholin Binding"/>
    <property type="match status" value="1"/>
</dbReference>
<keyword evidence="1" id="KW-0677">Repeat</keyword>
<keyword evidence="2" id="KW-0732">Signal</keyword>
<proteinExistence type="predicted"/>
<feature type="chain" id="PRO_5039378482" evidence="2">
    <location>
        <begin position="24"/>
        <end position="276"/>
    </location>
</feature>
<evidence type="ECO:0000313" key="3">
    <source>
        <dbReference type="EMBL" id="PST37012.1"/>
    </source>
</evidence>
<protein>
    <submittedName>
        <fullName evidence="3">Uncharacterized protein</fullName>
    </submittedName>
</protein>
<comment type="caution">
    <text evidence="3">The sequence shown here is derived from an EMBL/GenBank/DDBJ whole genome shotgun (WGS) entry which is preliminary data.</text>
</comment>
<dbReference type="InterPro" id="IPR018337">
    <property type="entry name" value="Cell_wall/Cho-bd_repeat"/>
</dbReference>
<dbReference type="AlphaFoldDB" id="A0A2T3FP30"/>
<keyword evidence="4" id="KW-1185">Reference proteome</keyword>
<reference evidence="3 4" key="1">
    <citation type="submission" date="2018-03" db="EMBL/GenBank/DDBJ databases">
        <title>Lachnoclostridium SNUG30386 gen.nov., sp.nov., isolated from human faeces.</title>
        <authorList>
            <person name="Seo B."/>
            <person name="Jeon K."/>
            <person name="Ko G."/>
        </authorList>
    </citation>
    <scope>NUCLEOTIDE SEQUENCE [LARGE SCALE GENOMIC DNA]</scope>
    <source>
        <strain evidence="3 4">SNUG30386</strain>
    </source>
</reference>